<accession>A0A0H5REH9</accession>
<dbReference type="AlphaFoldDB" id="A0A0H5REH9"/>
<sequence length="141" mass="16336">MSVATEDWMRCRHYLHEYMACLHIWMLVTLIVKSDDTTLFNTLFNEYICHLLTGQYLHRVCLKNQRAKHQISFQYLVAVAFSTQLLDFNSFSMTSFALHSILFGVVSKLDYQTNRSNNDLSIHSGTEINPKKATILAKSHC</sequence>
<protein>
    <submittedName>
        <fullName evidence="1">Uncharacterized protein</fullName>
    </submittedName>
</protein>
<name>A0A0H5REH9_9EUKA</name>
<dbReference type="EMBL" id="HACM01011971">
    <property type="protein sequence ID" value="CRZ12413.1"/>
    <property type="molecule type" value="Transcribed_RNA"/>
</dbReference>
<reference evidence="1" key="1">
    <citation type="submission" date="2015-04" db="EMBL/GenBank/DDBJ databases">
        <title>The genome sequence of the plant pathogenic Rhizarian Plasmodiophora brassicae reveals insights in its biotrophic life cycle and the origin of chitin synthesis.</title>
        <authorList>
            <person name="Schwelm A."/>
            <person name="Fogelqvist J."/>
            <person name="Knaust A."/>
            <person name="Julke S."/>
            <person name="Lilja T."/>
            <person name="Dhandapani V."/>
            <person name="Bonilla-Rosso G."/>
            <person name="Karlsson M."/>
            <person name="Shevchenko A."/>
            <person name="Choi S.R."/>
            <person name="Kim H.G."/>
            <person name="Park J.Y."/>
            <person name="Lim Y.P."/>
            <person name="Ludwig-Muller J."/>
            <person name="Dixelius C."/>
        </authorList>
    </citation>
    <scope>NUCLEOTIDE SEQUENCE</scope>
    <source>
        <tissue evidence="1">Potato root galls</tissue>
    </source>
</reference>
<evidence type="ECO:0000313" key="1">
    <source>
        <dbReference type="EMBL" id="CRZ12413.1"/>
    </source>
</evidence>
<organism evidence="1">
    <name type="scientific">Spongospora subterranea</name>
    <dbReference type="NCBI Taxonomy" id="70186"/>
    <lineage>
        <taxon>Eukaryota</taxon>
        <taxon>Sar</taxon>
        <taxon>Rhizaria</taxon>
        <taxon>Endomyxa</taxon>
        <taxon>Phytomyxea</taxon>
        <taxon>Plasmodiophorida</taxon>
        <taxon>Plasmodiophoridae</taxon>
        <taxon>Spongospora</taxon>
    </lineage>
</organism>
<proteinExistence type="predicted"/>